<dbReference type="KEGG" id="scor:J3U87_22970"/>
<organism evidence="1 2">
    <name type="scientific">Sulfidibacter corallicola</name>
    <dbReference type="NCBI Taxonomy" id="2818388"/>
    <lineage>
        <taxon>Bacteria</taxon>
        <taxon>Pseudomonadati</taxon>
        <taxon>Acidobacteriota</taxon>
        <taxon>Holophagae</taxon>
        <taxon>Acanthopleuribacterales</taxon>
        <taxon>Acanthopleuribacteraceae</taxon>
        <taxon>Sulfidibacter</taxon>
    </lineage>
</organism>
<keyword evidence="2" id="KW-1185">Reference proteome</keyword>
<dbReference type="EMBL" id="CP071793">
    <property type="protein sequence ID" value="QTD48452.1"/>
    <property type="molecule type" value="Genomic_DNA"/>
</dbReference>
<dbReference type="Proteomes" id="UP000663929">
    <property type="component" value="Chromosome"/>
</dbReference>
<sequence length="179" mass="20556">MKGATDNPRLNTFLDILNTNGLIQITPEIIQKAKEHCDYDDDDTLCFDDLLVDLLDERTFLWGWEVFEGVEDYGHALEKVAGVVPGFYASHVRVSFDETEKLVRLDFKQGGGWKRWRFKHYHGVQSENFLTHLELELATNHAYTLFVGDCEEYVALVCLPIAVKDQLVAAKLLENTEEF</sequence>
<dbReference type="AlphaFoldDB" id="A0A8A4TGZ8"/>
<gene>
    <name evidence="1" type="ORF">J3U87_22970</name>
</gene>
<evidence type="ECO:0000313" key="1">
    <source>
        <dbReference type="EMBL" id="QTD48452.1"/>
    </source>
</evidence>
<protein>
    <submittedName>
        <fullName evidence="1">Uncharacterized protein</fullName>
    </submittedName>
</protein>
<proteinExistence type="predicted"/>
<accession>A0A8A4TGZ8</accession>
<name>A0A8A4TGZ8_SULCO</name>
<dbReference type="RefSeq" id="WP_237378103.1">
    <property type="nucleotide sequence ID" value="NZ_CP071793.1"/>
</dbReference>
<reference evidence="1" key="1">
    <citation type="submission" date="2021-03" db="EMBL/GenBank/DDBJ databases">
        <title>Acanthopleuribacteraceae sp. M133.</title>
        <authorList>
            <person name="Wang G."/>
        </authorList>
    </citation>
    <scope>NUCLEOTIDE SEQUENCE</scope>
    <source>
        <strain evidence="1">M133</strain>
    </source>
</reference>
<evidence type="ECO:0000313" key="2">
    <source>
        <dbReference type="Proteomes" id="UP000663929"/>
    </source>
</evidence>